<feature type="compositionally biased region" description="Low complexity" evidence="1">
    <location>
        <begin position="596"/>
        <end position="622"/>
    </location>
</feature>
<feature type="compositionally biased region" description="Low complexity" evidence="1">
    <location>
        <begin position="63"/>
        <end position="76"/>
    </location>
</feature>
<dbReference type="RefSeq" id="XP_025358364.1">
    <property type="nucleotide sequence ID" value="XM_025497595.1"/>
</dbReference>
<feature type="compositionally biased region" description="Low complexity" evidence="1">
    <location>
        <begin position="8"/>
        <end position="21"/>
    </location>
</feature>
<organism evidence="2 3">
    <name type="scientific">Meira miltonrushii</name>
    <dbReference type="NCBI Taxonomy" id="1280837"/>
    <lineage>
        <taxon>Eukaryota</taxon>
        <taxon>Fungi</taxon>
        <taxon>Dikarya</taxon>
        <taxon>Basidiomycota</taxon>
        <taxon>Ustilaginomycotina</taxon>
        <taxon>Exobasidiomycetes</taxon>
        <taxon>Exobasidiales</taxon>
        <taxon>Brachybasidiaceae</taxon>
        <taxon>Meira</taxon>
    </lineage>
</organism>
<feature type="compositionally biased region" description="Polar residues" evidence="1">
    <location>
        <begin position="399"/>
        <end position="414"/>
    </location>
</feature>
<name>A0A316VKD7_9BASI</name>
<feature type="compositionally biased region" description="Polar residues" evidence="1">
    <location>
        <begin position="452"/>
        <end position="467"/>
    </location>
</feature>
<feature type="compositionally biased region" description="Basic and acidic residues" evidence="1">
    <location>
        <begin position="1171"/>
        <end position="1180"/>
    </location>
</feature>
<feature type="compositionally biased region" description="Low complexity" evidence="1">
    <location>
        <begin position="1245"/>
        <end position="1260"/>
    </location>
</feature>
<dbReference type="GeneID" id="37019376"/>
<feature type="compositionally biased region" description="Basic and acidic residues" evidence="1">
    <location>
        <begin position="1539"/>
        <end position="1551"/>
    </location>
</feature>
<evidence type="ECO:0000313" key="2">
    <source>
        <dbReference type="EMBL" id="PWN38062.1"/>
    </source>
</evidence>
<keyword evidence="3" id="KW-1185">Reference proteome</keyword>
<feature type="compositionally biased region" description="Polar residues" evidence="1">
    <location>
        <begin position="1154"/>
        <end position="1163"/>
    </location>
</feature>
<feature type="compositionally biased region" description="Polar residues" evidence="1">
    <location>
        <begin position="1347"/>
        <end position="1356"/>
    </location>
</feature>
<feature type="compositionally biased region" description="Gly residues" evidence="1">
    <location>
        <begin position="264"/>
        <end position="275"/>
    </location>
</feature>
<feature type="compositionally biased region" description="Pro residues" evidence="1">
    <location>
        <begin position="925"/>
        <end position="936"/>
    </location>
</feature>
<feature type="region of interest" description="Disordered" evidence="1">
    <location>
        <begin position="758"/>
        <end position="1019"/>
    </location>
</feature>
<feature type="compositionally biased region" description="Polar residues" evidence="1">
    <location>
        <begin position="1765"/>
        <end position="1775"/>
    </location>
</feature>
<reference evidence="2 3" key="1">
    <citation type="journal article" date="2018" name="Mol. Biol. Evol.">
        <title>Broad Genomic Sampling Reveals a Smut Pathogenic Ancestry of the Fungal Clade Ustilaginomycotina.</title>
        <authorList>
            <person name="Kijpornyongpan T."/>
            <person name="Mondo S.J."/>
            <person name="Barry K."/>
            <person name="Sandor L."/>
            <person name="Lee J."/>
            <person name="Lipzen A."/>
            <person name="Pangilinan J."/>
            <person name="LaButti K."/>
            <person name="Hainaut M."/>
            <person name="Henrissat B."/>
            <person name="Grigoriev I.V."/>
            <person name="Spatafora J.W."/>
            <person name="Aime M.C."/>
        </authorList>
    </citation>
    <scope>NUCLEOTIDE SEQUENCE [LARGE SCALE GENOMIC DNA]</scope>
    <source>
        <strain evidence="2 3">MCA 3882</strain>
    </source>
</reference>
<feature type="compositionally biased region" description="Low complexity" evidence="1">
    <location>
        <begin position="1391"/>
        <end position="1405"/>
    </location>
</feature>
<feature type="region of interest" description="Disordered" evidence="1">
    <location>
        <begin position="1384"/>
        <end position="1408"/>
    </location>
</feature>
<feature type="compositionally biased region" description="Basic residues" evidence="1">
    <location>
        <begin position="1004"/>
        <end position="1014"/>
    </location>
</feature>
<feature type="compositionally biased region" description="Basic residues" evidence="1">
    <location>
        <begin position="884"/>
        <end position="895"/>
    </location>
</feature>
<feature type="region of interest" description="Disordered" evidence="1">
    <location>
        <begin position="680"/>
        <end position="744"/>
    </location>
</feature>
<feature type="compositionally biased region" description="Basic and acidic residues" evidence="1">
    <location>
        <begin position="1488"/>
        <end position="1497"/>
    </location>
</feature>
<feature type="compositionally biased region" description="Acidic residues" evidence="1">
    <location>
        <begin position="1478"/>
        <end position="1487"/>
    </location>
</feature>
<feature type="region of interest" description="Disordered" evidence="1">
    <location>
        <begin position="1532"/>
        <end position="1578"/>
    </location>
</feature>
<dbReference type="Proteomes" id="UP000245771">
    <property type="component" value="Unassembled WGS sequence"/>
</dbReference>
<evidence type="ECO:0000313" key="3">
    <source>
        <dbReference type="Proteomes" id="UP000245771"/>
    </source>
</evidence>
<evidence type="ECO:0000256" key="1">
    <source>
        <dbReference type="SAM" id="MobiDB-lite"/>
    </source>
</evidence>
<feature type="compositionally biased region" description="Low complexity" evidence="1">
    <location>
        <begin position="522"/>
        <end position="531"/>
    </location>
</feature>
<feature type="compositionally biased region" description="Low complexity" evidence="1">
    <location>
        <begin position="967"/>
        <end position="983"/>
    </location>
</feature>
<feature type="compositionally biased region" description="Polar residues" evidence="1">
    <location>
        <begin position="1745"/>
        <end position="1757"/>
    </location>
</feature>
<feature type="compositionally biased region" description="Polar residues" evidence="1">
    <location>
        <begin position="580"/>
        <end position="595"/>
    </location>
</feature>
<feature type="compositionally biased region" description="Basic and acidic residues" evidence="1">
    <location>
        <begin position="993"/>
        <end position="1003"/>
    </location>
</feature>
<feature type="region of interest" description="Disordered" evidence="1">
    <location>
        <begin position="1612"/>
        <end position="1844"/>
    </location>
</feature>
<feature type="compositionally biased region" description="Basic and acidic residues" evidence="1">
    <location>
        <begin position="913"/>
        <end position="924"/>
    </location>
</feature>
<feature type="region of interest" description="Disordered" evidence="1">
    <location>
        <begin position="1154"/>
        <end position="1371"/>
    </location>
</feature>
<feature type="compositionally biased region" description="Polar residues" evidence="1">
    <location>
        <begin position="1261"/>
        <end position="1270"/>
    </location>
</feature>
<feature type="compositionally biased region" description="Basic and acidic residues" evidence="1">
    <location>
        <begin position="1334"/>
        <end position="1344"/>
    </location>
</feature>
<dbReference type="EMBL" id="KZ819602">
    <property type="protein sequence ID" value="PWN38062.1"/>
    <property type="molecule type" value="Genomic_DNA"/>
</dbReference>
<feature type="compositionally biased region" description="Low complexity" evidence="1">
    <location>
        <begin position="710"/>
        <end position="723"/>
    </location>
</feature>
<feature type="compositionally biased region" description="Polar residues" evidence="1">
    <location>
        <begin position="1504"/>
        <end position="1518"/>
    </location>
</feature>
<feature type="compositionally biased region" description="Polar residues" evidence="1">
    <location>
        <begin position="1695"/>
        <end position="1706"/>
    </location>
</feature>
<feature type="compositionally biased region" description="Pro residues" evidence="1">
    <location>
        <begin position="175"/>
        <end position="185"/>
    </location>
</feature>
<feature type="region of interest" description="Disordered" evidence="1">
    <location>
        <begin position="558"/>
        <end position="641"/>
    </location>
</feature>
<feature type="compositionally biased region" description="Polar residues" evidence="1">
    <location>
        <begin position="476"/>
        <end position="487"/>
    </location>
</feature>
<feature type="compositionally biased region" description="Polar residues" evidence="1">
    <location>
        <begin position="365"/>
        <end position="388"/>
    </location>
</feature>
<feature type="compositionally biased region" description="Polar residues" evidence="1">
    <location>
        <begin position="1460"/>
        <end position="1475"/>
    </location>
</feature>
<gene>
    <name evidence="2" type="ORF">FA14DRAFT_153401</name>
</gene>
<feature type="compositionally biased region" description="Polar residues" evidence="1">
    <location>
        <begin position="195"/>
        <end position="257"/>
    </location>
</feature>
<feature type="compositionally biased region" description="Low complexity" evidence="1">
    <location>
        <begin position="1727"/>
        <end position="1738"/>
    </location>
</feature>
<dbReference type="OrthoDB" id="10525810at2759"/>
<dbReference type="InParanoid" id="A0A316VKD7"/>
<feature type="compositionally biased region" description="Polar residues" evidence="1">
    <location>
        <begin position="1296"/>
        <end position="1311"/>
    </location>
</feature>
<feature type="compositionally biased region" description="Polar residues" evidence="1">
    <location>
        <begin position="336"/>
        <end position="358"/>
    </location>
</feature>
<feature type="region of interest" description="Disordered" evidence="1">
    <location>
        <begin position="1448"/>
        <end position="1518"/>
    </location>
</feature>
<accession>A0A316VKD7</accession>
<feature type="region of interest" description="Disordered" evidence="1">
    <location>
        <begin position="1077"/>
        <end position="1120"/>
    </location>
</feature>
<sequence>MDSVGAQPSQPSGNQSGSSSNRGKITNILHPLRKQNQTKDLGHLSQEQYVAAGRIASPGPPQLELSGSPRSPLLSYSPPPIYHQSGGGSGMGKSSYFSPHSYYSNMSGQNPLLAQQQQQQHQPPPMQSGTRRSKEHSLGKGWDPSSLSRRRSRSEDNENAQQLPDSDYIPYHGPISPPAENPPFARPTGLVGYSQPFSQPQSSMTRAGGSEATSSSLIGLGLSETNQNMSRYSPSYTTMSQRSQQAGGSSMQTGRATSSSMQRGGSGGKRGGAMMGTGLPSSYTHGGNAPVEAYVPRSGALKDSLPSSMRFDTGQSPSMITSSGTWPFRRDPFYPGQSQAGPSTQQRTAAFPTSSAQSRDMKAKGSSSTMNSTRRTGVGANSASSSPLIANISMHRQDSSVGSSSEGHTGSFATTPYPAPTKGHGSASTSLTSLRDGSVSLKASGSGARGTSFDQKSLPRTSMQQQRIQHRKVDSRSTINSQATRPSISDREAETSIKDAKGKSTTVSRSVGGPESVRSVPSSDGFGSASDASMLSERVNLQPGELVTSRFIQTLSPVAASSSGGTGQLSQSERFEPASASISQTWSEALSPSAQPRTPFTSSSPSRVVEEQPQPEQVAQPAITEETHTATGTENFRRDAAAEAHRRFTLLQQLHLDELTSHAPEAGGWLEPKNGCERVLMPRPTLRGGMSSLDRYDDEAGDGYHSEGGQALRRSTRAAQRSAAFERNRRMPAAYPRNSEHDAGRTQALLAQNQADTFGSANGRSRPFFHHRMPPAIPSDGNDEHAGPSDQRPWVMTDEMPVIPVRTSSRLGHRRRAQSSANAARGPSTPALTPNLMSDSDDEDIPDSSMVLAQGRALEQEREKWREQHRKSFGANDPSYRRSQSQHRKSNRSSGKKPAPKDKAGLRQAKSTPDLREKSKEKEAVPPPMPHSPPPTTSCFPRSKKHGTDQQQRLDSTRSRSKSMEGLSRLRASALAAAASFAAPCGGQSTSYQRRESEKDAERRRSKAASRRGRTLTLSRYDAEKRASLPSDDRIVYDRPFIIRREMDDKNTSPGLGKGPLQVRHPSWYVASTSANRPIEELRLPPPQATRSTVDQFGAAISSPRPNLGLANPQNKSQEDLATTGRHATKKGYHRPSNSDQLAAYLNSAAANRTNVQTGQSQPASSAASSSKERDLHQEQRPASQSGEAVDDEEKRGLSLGMSRVLGSAIDPDQATNLRPTPDSEILMRSRPHESLPVPPRRQRTSSTPGHSSISPSISPQTDQDGQPSNVDVGATPKMTSTEASKSGKVGIPHSPFTSLQTGFTAQSGAFQTPPLVQPVDDGDWFGSQGSHSRSQDRSVDRIRANTLATSSPLRSTQREARQQSTPLRGAHVPASLLDEQDFEASNLQRSHSSSGRISSDDTASQHSREMLWNTDEHGDEAFNSLFFRKPSQSLSRDLSGLTSIYSNTSTTPVPDRRLSNVNLPNQSSSTNRTAENLFDEESPNQEEMERGQREYQGEEVGDVTQTSIAHDSSTHPADTTIERMMGNLLRFQSQSRASMDRSTRLGRDSALDDTESAWNESSIGDHYAPPQGSINIGGIRAAENPAQSSSPSAPVSRIDQILSMRLGRVHGGKQPQIQGTQYDDPGSSRPNTRLRDRADTGLSDVNDEGEEEEVEDSMMEDDRSSSQMTHEIMPRETQRPSIESFAASVLMYPSSEQSTQPNSPEQEVKRQLEAEEEARTGFIDFASPAAPRPLSLADEIATGSILQQTTGPSPSGSHLAPPSAWQTNVRQSPASSGSDSGSDQHVQGQRLGANAPTQSRRESDGIMNMVRSRVWPTPPNPSSEFPSDTPYSPSADDSANQRG</sequence>
<feature type="compositionally biased region" description="Polar residues" evidence="1">
    <location>
        <begin position="1823"/>
        <end position="1844"/>
    </location>
</feature>
<feature type="compositionally biased region" description="Polar residues" evidence="1">
    <location>
        <begin position="426"/>
        <end position="435"/>
    </location>
</feature>
<protein>
    <submittedName>
        <fullName evidence="2">Uncharacterized protein</fullName>
    </submittedName>
</protein>
<proteinExistence type="predicted"/>
<feature type="compositionally biased region" description="Polar residues" evidence="1">
    <location>
        <begin position="101"/>
        <end position="114"/>
    </location>
</feature>
<feature type="compositionally biased region" description="Acidic residues" evidence="1">
    <location>
        <begin position="1646"/>
        <end position="1660"/>
    </location>
</feature>
<feature type="region of interest" description="Disordered" evidence="1">
    <location>
        <begin position="305"/>
        <end position="531"/>
    </location>
</feature>
<feature type="compositionally biased region" description="Polar residues" evidence="1">
    <location>
        <begin position="313"/>
        <end position="325"/>
    </location>
</feature>
<feature type="compositionally biased region" description="Basic and acidic residues" evidence="1">
    <location>
        <begin position="488"/>
        <end position="502"/>
    </location>
</feature>
<feature type="region of interest" description="Disordered" evidence="1">
    <location>
        <begin position="1"/>
        <end position="284"/>
    </location>
</feature>
<feature type="compositionally biased region" description="Basic and acidic residues" evidence="1">
    <location>
        <begin position="1707"/>
        <end position="1720"/>
    </location>
</feature>